<dbReference type="RefSeq" id="WP_200760483.1">
    <property type="nucleotide sequence ID" value="NZ_AP023366.1"/>
</dbReference>
<dbReference type="AlphaFoldDB" id="A0A7I8D8S3"/>
<evidence type="ECO:0000313" key="1">
    <source>
        <dbReference type="EMBL" id="BCJ86485.1"/>
    </source>
</evidence>
<name>A0A7I8D8S3_9BACL</name>
<protein>
    <submittedName>
        <fullName evidence="1">Uncharacterized protein</fullName>
    </submittedName>
</protein>
<accession>A0A7I8D8S3</accession>
<proteinExistence type="predicted"/>
<dbReference type="KEGG" id="eff:skT53_14700"/>
<organism evidence="1 2">
    <name type="scientific">Effusibacillus dendaii</name>
    <dbReference type="NCBI Taxonomy" id="2743772"/>
    <lineage>
        <taxon>Bacteria</taxon>
        <taxon>Bacillati</taxon>
        <taxon>Bacillota</taxon>
        <taxon>Bacilli</taxon>
        <taxon>Bacillales</taxon>
        <taxon>Alicyclobacillaceae</taxon>
        <taxon>Effusibacillus</taxon>
    </lineage>
</organism>
<sequence>MLSKEERDQIRERWEDYTSSLVYADDAITDILMLLDDLDAKDMEIERLKHLQYKEGDE</sequence>
<reference evidence="1 2" key="1">
    <citation type="submission" date="2020-08" db="EMBL/GenBank/DDBJ databases">
        <title>Complete Genome Sequence of Effusibacillus dendaii Strain skT53, Isolated from Farmland soil.</title>
        <authorList>
            <person name="Konishi T."/>
            <person name="Kawasaki H."/>
        </authorList>
    </citation>
    <scope>NUCLEOTIDE SEQUENCE [LARGE SCALE GENOMIC DNA]</scope>
    <source>
        <strain evidence="2">skT53</strain>
    </source>
</reference>
<keyword evidence="2" id="KW-1185">Reference proteome</keyword>
<dbReference type="EMBL" id="AP023366">
    <property type="protein sequence ID" value="BCJ86485.1"/>
    <property type="molecule type" value="Genomic_DNA"/>
</dbReference>
<dbReference type="Proteomes" id="UP000593802">
    <property type="component" value="Chromosome"/>
</dbReference>
<gene>
    <name evidence="1" type="ORF">skT53_14700</name>
</gene>
<evidence type="ECO:0000313" key="2">
    <source>
        <dbReference type="Proteomes" id="UP000593802"/>
    </source>
</evidence>